<dbReference type="GeneID" id="64071832"/>
<name>A0A0A3XQ55_BRAJP</name>
<comment type="caution">
    <text evidence="4">The sequence shown here is derived from an EMBL/GenBank/DDBJ whole genome shotgun (WGS) entry which is preliminary data.</text>
</comment>
<dbReference type="InterPro" id="IPR023696">
    <property type="entry name" value="Ureohydrolase_dom_sf"/>
</dbReference>
<dbReference type="KEGG" id="bjp:RN69_15285"/>
<dbReference type="AlphaFoldDB" id="A0A0A3XQ55"/>
<dbReference type="InterPro" id="IPR006035">
    <property type="entry name" value="Ureohydrolase"/>
</dbReference>
<dbReference type="PROSITE" id="PS51409">
    <property type="entry name" value="ARGINASE_2"/>
    <property type="match status" value="1"/>
</dbReference>
<dbReference type="PANTHER" id="PTHR11358:SF26">
    <property type="entry name" value="GUANIDINO ACID HYDROLASE, MITOCHONDRIAL"/>
    <property type="match status" value="1"/>
</dbReference>
<evidence type="ECO:0000256" key="1">
    <source>
        <dbReference type="ARBA" id="ARBA00022723"/>
    </source>
</evidence>
<dbReference type="PATRIC" id="fig|375.37.peg.6850"/>
<dbReference type="GO" id="GO:0033389">
    <property type="term" value="P:putrescine biosynthetic process from arginine, via agmatine"/>
    <property type="evidence" value="ECO:0007669"/>
    <property type="project" value="TreeGrafter"/>
</dbReference>
<keyword evidence="1" id="KW-0479">Metal-binding</keyword>
<evidence type="ECO:0000256" key="2">
    <source>
        <dbReference type="ARBA" id="ARBA00022801"/>
    </source>
</evidence>
<dbReference type="RefSeq" id="WP_039227688.1">
    <property type="nucleotide sequence ID" value="NZ_BJNK01000018.1"/>
</dbReference>
<dbReference type="EMBL" id="JRPN01000025">
    <property type="protein sequence ID" value="KGT75296.1"/>
    <property type="molecule type" value="Genomic_DNA"/>
</dbReference>
<dbReference type="SUPFAM" id="SSF52768">
    <property type="entry name" value="Arginase/deacetylase"/>
    <property type="match status" value="1"/>
</dbReference>
<dbReference type="PANTHER" id="PTHR11358">
    <property type="entry name" value="ARGINASE/AGMATINASE"/>
    <property type="match status" value="1"/>
</dbReference>
<comment type="similarity">
    <text evidence="3">Belongs to the arginase family.</text>
</comment>
<dbReference type="PIRSF" id="PIRSF036979">
    <property type="entry name" value="Arginase"/>
    <property type="match status" value="1"/>
</dbReference>
<sequence>MTRPVTPATFLGLPAAAPDIVSSADVVIFGAPDATPHVPGSTSHAARAPSALRESTEQIARDPLRWDFDQGGPLIPEGLRAVDLGDLPTDPATPQENRSLITSTTVSILKAGAVPLLLGGDDSVPIPFFAGFERFGPVTILQIDAHLDWRDDRDGLKHTFSSTMRRASEMPWVERIIQVGQRGIGGSRERDLADARAWGATLFSAATVRRHGVQPVIDLIPPGSHCIVTLDCDGLDPAVIPAVLVPQPGGLGYLDIVELLHGVTQRARIVGFDLVELVPDADVRGLGVLAASRILCVALGCVARQRSAMRLADP</sequence>
<gene>
    <name evidence="4" type="ORF">MA20_32815</name>
</gene>
<protein>
    <submittedName>
        <fullName evidence="4">Arginase</fullName>
    </submittedName>
</protein>
<accession>A0A0A3XQ55</accession>
<evidence type="ECO:0000313" key="5">
    <source>
        <dbReference type="Proteomes" id="UP000030377"/>
    </source>
</evidence>
<organism evidence="4 5">
    <name type="scientific">Bradyrhizobium japonicum</name>
    <dbReference type="NCBI Taxonomy" id="375"/>
    <lineage>
        <taxon>Bacteria</taxon>
        <taxon>Pseudomonadati</taxon>
        <taxon>Pseudomonadota</taxon>
        <taxon>Alphaproteobacteria</taxon>
        <taxon>Hyphomicrobiales</taxon>
        <taxon>Nitrobacteraceae</taxon>
        <taxon>Bradyrhizobium</taxon>
    </lineage>
</organism>
<dbReference type="Proteomes" id="UP000030377">
    <property type="component" value="Unassembled WGS sequence"/>
</dbReference>
<reference evidence="4 5" key="1">
    <citation type="submission" date="2014-09" db="EMBL/GenBank/DDBJ databases">
        <title>Draft genome of Bradyrhizobium japonicum Is-34.</title>
        <authorList>
            <person name="Tsurumaru H."/>
            <person name="Yamakawa T."/>
            <person name="Hashimoto S."/>
            <person name="Okizaki K."/>
            <person name="Kanesaki Y."/>
            <person name="Yoshikawa H."/>
            <person name="Yajima S."/>
        </authorList>
    </citation>
    <scope>NUCLEOTIDE SEQUENCE [LARGE SCALE GENOMIC DNA]</scope>
    <source>
        <strain evidence="4 5">Is-34</strain>
    </source>
</reference>
<dbReference type="Gene3D" id="3.40.800.10">
    <property type="entry name" value="Ureohydrolase domain"/>
    <property type="match status" value="1"/>
</dbReference>
<evidence type="ECO:0000313" key="4">
    <source>
        <dbReference type="EMBL" id="KGT75296.1"/>
    </source>
</evidence>
<dbReference type="GO" id="GO:0046872">
    <property type="term" value="F:metal ion binding"/>
    <property type="evidence" value="ECO:0007669"/>
    <property type="project" value="UniProtKB-KW"/>
</dbReference>
<dbReference type="Pfam" id="PF00491">
    <property type="entry name" value="Arginase"/>
    <property type="match status" value="1"/>
</dbReference>
<dbReference type="GO" id="GO:0008783">
    <property type="term" value="F:agmatinase activity"/>
    <property type="evidence" value="ECO:0007669"/>
    <property type="project" value="TreeGrafter"/>
</dbReference>
<evidence type="ECO:0000256" key="3">
    <source>
        <dbReference type="PROSITE-ProRule" id="PRU00742"/>
    </source>
</evidence>
<proteinExistence type="inferred from homology"/>
<keyword evidence="2" id="KW-0378">Hydrolase</keyword>